<feature type="region of interest" description="Disordered" evidence="1">
    <location>
        <begin position="327"/>
        <end position="363"/>
    </location>
</feature>
<dbReference type="GO" id="GO:0016579">
    <property type="term" value="P:protein deubiquitination"/>
    <property type="evidence" value="ECO:0007669"/>
    <property type="project" value="TreeGrafter"/>
</dbReference>
<gene>
    <name evidence="3" type="ORF">WALSEDRAFT_58957</name>
</gene>
<dbReference type="AlphaFoldDB" id="I4Y505"/>
<dbReference type="PANTHER" id="PTHR12419:SF11">
    <property type="entry name" value="OTU DOMAIN-CONTAINING PROTEIN DDB_G0284757"/>
    <property type="match status" value="1"/>
</dbReference>
<dbReference type="InterPro" id="IPR003323">
    <property type="entry name" value="OTU_dom"/>
</dbReference>
<evidence type="ECO:0000259" key="2">
    <source>
        <dbReference type="PROSITE" id="PS50802"/>
    </source>
</evidence>
<dbReference type="Pfam" id="PF02338">
    <property type="entry name" value="OTU"/>
    <property type="match status" value="1"/>
</dbReference>
<dbReference type="Proteomes" id="UP000005242">
    <property type="component" value="Unassembled WGS sequence"/>
</dbReference>
<dbReference type="InterPro" id="IPR050704">
    <property type="entry name" value="Peptidase_C85-like"/>
</dbReference>
<dbReference type="RefSeq" id="XP_006960907.1">
    <property type="nucleotide sequence ID" value="XM_006960845.1"/>
</dbReference>
<dbReference type="STRING" id="671144.I4Y505"/>
<dbReference type="InParanoid" id="I4Y505"/>
<dbReference type="KEGG" id="wse:WALSEDRAFT_58957"/>
<reference evidence="3 4" key="1">
    <citation type="journal article" date="2012" name="Fungal Genet. Biol.">
        <title>The genome of the xerotolerant mold Wallemia sebi reveals adaptations to osmotic stress and suggests cryptic sexual reproduction.</title>
        <authorList>
            <person name="Padamsee M."/>
            <person name="Kumar T.K.A."/>
            <person name="Riley R."/>
            <person name="Binder M."/>
            <person name="Boyd A."/>
            <person name="Calvo A.M."/>
            <person name="Furukawa K."/>
            <person name="Hesse C."/>
            <person name="Hohmann S."/>
            <person name="James T.Y."/>
            <person name="LaButti K."/>
            <person name="Lapidus A."/>
            <person name="Lindquist E."/>
            <person name="Lucas S."/>
            <person name="Miller K."/>
            <person name="Shantappa S."/>
            <person name="Grigoriev I.V."/>
            <person name="Hibbett D.S."/>
            <person name="McLaughlin D.J."/>
            <person name="Spatafora J.W."/>
            <person name="Aime M.C."/>
        </authorList>
    </citation>
    <scope>NUCLEOTIDE SEQUENCE [LARGE SCALE GENOMIC DNA]</scope>
    <source>
        <strain evidence="4">ATCC MYA-4683 / CBS 633.66</strain>
    </source>
</reference>
<dbReference type="SUPFAM" id="SSF54001">
    <property type="entry name" value="Cysteine proteinases"/>
    <property type="match status" value="1"/>
</dbReference>
<feature type="domain" description="OTU" evidence="2">
    <location>
        <begin position="503"/>
        <end position="630"/>
    </location>
</feature>
<evidence type="ECO:0000256" key="1">
    <source>
        <dbReference type="SAM" id="MobiDB-lite"/>
    </source>
</evidence>
<dbReference type="HOGENOM" id="CLU_016187_0_0_1"/>
<keyword evidence="4" id="KW-1185">Reference proteome</keyword>
<dbReference type="Gene3D" id="3.90.70.80">
    <property type="match status" value="1"/>
</dbReference>
<name>I4Y505_WALMC</name>
<dbReference type="GeneID" id="18473090"/>
<sequence>MVETKMYSKIAHVIRSIGVKPPLFKANNISSLKSRYHSAKKTFDQISNKPDKAIQGFRVEATIRATNLIWALEIALIYKLLDSGTYDQRFELIELPRSVYIANAQKLINKVQDYNLLRGSNNTKVSNERSKVEADVWQSVGWNSSRRKLTRHNDVNAWWNDQITSHVFEKNIRFVSHVFFSDTYNCRTFFRLVKSKLKCPKCGALDSYHSIGRADSFSIRCGKRECLNQMGKKKCTALWDELLKGEDSEYFQDAIDTTKEANCSPRLTPSIQNNSTDSNNSPCLSESPESPWETFIPQRYFHESSVSSICPSLYDTPEPRKRFIAEISSGSSSHSTSPFYDSSSASDGSSHSTYSSLYDSPEPPQKKVIVELSSDNSSGLASPPLFQPPVPHRKGSVIVISSESSEGIPEPHPLCMFQDDGFSRWPVPEDNGLYSAESRQCVESEVRAATPTSLPVQATSTEQIHHEMADRPKYTLHTLWKNILDSNFPESVNIYQITDHYIRTEGYIVGDGNCMFRAISFALYGDQRKHGDVRKLVVNYMAENIDERVGQEKVKLLCDLNWRDYLEEMQKEGTWGDEYVLINAALACRTNIAVLSTGGTRKYIKTFTFSGEQVIAICHDGSHYEVLKGIR</sequence>
<dbReference type="GO" id="GO:0004843">
    <property type="term" value="F:cysteine-type deubiquitinase activity"/>
    <property type="evidence" value="ECO:0007669"/>
    <property type="project" value="TreeGrafter"/>
</dbReference>
<protein>
    <submittedName>
        <fullName evidence="3">OTU-domain-containing protein</fullName>
    </submittedName>
</protein>
<evidence type="ECO:0000313" key="4">
    <source>
        <dbReference type="Proteomes" id="UP000005242"/>
    </source>
</evidence>
<dbReference type="CDD" id="cd22744">
    <property type="entry name" value="OTU"/>
    <property type="match status" value="1"/>
</dbReference>
<dbReference type="EMBL" id="JH668272">
    <property type="protein sequence ID" value="EIM19047.1"/>
    <property type="molecule type" value="Genomic_DNA"/>
</dbReference>
<feature type="region of interest" description="Disordered" evidence="1">
    <location>
        <begin position="262"/>
        <end position="290"/>
    </location>
</feature>
<dbReference type="eggNOG" id="KOG2605">
    <property type="taxonomic scope" value="Eukaryota"/>
</dbReference>
<organism evidence="3 4">
    <name type="scientific">Wallemia mellicola (strain ATCC MYA-4683 / CBS 633.66)</name>
    <name type="common">Wallemia sebi (CBS 633.66)</name>
    <dbReference type="NCBI Taxonomy" id="671144"/>
    <lineage>
        <taxon>Eukaryota</taxon>
        <taxon>Fungi</taxon>
        <taxon>Dikarya</taxon>
        <taxon>Basidiomycota</taxon>
        <taxon>Wallemiomycotina</taxon>
        <taxon>Wallemiomycetes</taxon>
        <taxon>Wallemiales</taxon>
        <taxon>Wallemiaceae</taxon>
        <taxon>Wallemia</taxon>
    </lineage>
</organism>
<dbReference type="InterPro" id="IPR038765">
    <property type="entry name" value="Papain-like_cys_pep_sf"/>
</dbReference>
<dbReference type="PANTHER" id="PTHR12419">
    <property type="entry name" value="OTU DOMAIN CONTAINING PROTEIN"/>
    <property type="match status" value="1"/>
</dbReference>
<dbReference type="OrthoDB" id="415023at2759"/>
<dbReference type="PROSITE" id="PS50802">
    <property type="entry name" value="OTU"/>
    <property type="match status" value="1"/>
</dbReference>
<accession>I4Y505</accession>
<feature type="compositionally biased region" description="Low complexity" evidence="1">
    <location>
        <begin position="328"/>
        <end position="360"/>
    </location>
</feature>
<feature type="compositionally biased region" description="Polar residues" evidence="1">
    <location>
        <begin position="265"/>
        <end position="288"/>
    </location>
</feature>
<proteinExistence type="predicted"/>
<evidence type="ECO:0000313" key="3">
    <source>
        <dbReference type="EMBL" id="EIM19047.1"/>
    </source>
</evidence>